<dbReference type="Pfam" id="PF21998">
    <property type="entry name" value="FERM_C1_MyoVII"/>
    <property type="match status" value="1"/>
</dbReference>
<protein>
    <recommendedName>
        <fullName evidence="23">Myosin VIIBb</fullName>
    </recommendedName>
</protein>
<dbReference type="PROSITE" id="PS51016">
    <property type="entry name" value="MYTH4"/>
    <property type="match status" value="2"/>
</dbReference>
<feature type="domain" description="FERM" evidence="18">
    <location>
        <begin position="1893"/>
        <end position="2204"/>
    </location>
</feature>
<dbReference type="Proteomes" id="UP000193380">
    <property type="component" value="Unassembled WGS sequence"/>
</dbReference>
<dbReference type="Gene3D" id="1.10.10.820">
    <property type="match status" value="1"/>
</dbReference>
<dbReference type="EMBL" id="FR904645">
    <property type="protein sequence ID" value="CDQ68867.1"/>
    <property type="molecule type" value="Genomic_DNA"/>
</dbReference>
<keyword evidence="4" id="KW-0963">Cytoplasm</keyword>
<dbReference type="InterPro" id="IPR011993">
    <property type="entry name" value="PH-like_dom_sf"/>
</dbReference>
<dbReference type="Pfam" id="PF21989">
    <property type="entry name" value="RA_2"/>
    <property type="match status" value="2"/>
</dbReference>
<dbReference type="GO" id="GO:0003774">
    <property type="term" value="F:cytoskeletal motor activity"/>
    <property type="evidence" value="ECO:0007669"/>
    <property type="project" value="UniProtKB-UniRule"/>
</dbReference>
<dbReference type="SMART" id="SM00139">
    <property type="entry name" value="MyTH4"/>
    <property type="match status" value="2"/>
</dbReference>
<evidence type="ECO:0000256" key="1">
    <source>
        <dbReference type="ARBA" id="ARBA00004496"/>
    </source>
</evidence>
<evidence type="ECO:0000256" key="5">
    <source>
        <dbReference type="ARBA" id="ARBA00022737"/>
    </source>
</evidence>
<evidence type="ECO:0000256" key="8">
    <source>
        <dbReference type="ARBA" id="ARBA00022860"/>
    </source>
</evidence>
<dbReference type="Pfam" id="PF00612">
    <property type="entry name" value="IQ"/>
    <property type="match status" value="3"/>
</dbReference>
<dbReference type="InterPro" id="IPR027417">
    <property type="entry name" value="P-loop_NTPase"/>
</dbReference>
<evidence type="ECO:0000256" key="6">
    <source>
        <dbReference type="ARBA" id="ARBA00022741"/>
    </source>
</evidence>
<evidence type="ECO:0000256" key="2">
    <source>
        <dbReference type="ARBA" id="ARBA00008314"/>
    </source>
</evidence>
<dbReference type="InterPro" id="IPR014352">
    <property type="entry name" value="FERM/acyl-CoA-bd_prot_sf"/>
</dbReference>
<keyword evidence="5" id="KW-0677">Repeat</keyword>
<dbReference type="InterPro" id="IPR041793">
    <property type="entry name" value="MyoVII_FERM_C1"/>
</dbReference>
<dbReference type="SMART" id="SM00015">
    <property type="entry name" value="IQ"/>
    <property type="match status" value="5"/>
</dbReference>
<feature type="domain" description="Myosin motor" evidence="20">
    <location>
        <begin position="75"/>
        <end position="774"/>
    </location>
</feature>
<organism evidence="21 22">
    <name type="scientific">Oncorhynchus mykiss</name>
    <name type="common">Rainbow trout</name>
    <name type="synonym">Salmo gairdneri</name>
    <dbReference type="NCBI Taxonomy" id="8022"/>
    <lineage>
        <taxon>Eukaryota</taxon>
        <taxon>Metazoa</taxon>
        <taxon>Chordata</taxon>
        <taxon>Craniata</taxon>
        <taxon>Vertebrata</taxon>
        <taxon>Euteleostomi</taxon>
        <taxon>Actinopterygii</taxon>
        <taxon>Neopterygii</taxon>
        <taxon>Teleostei</taxon>
        <taxon>Protacanthopterygii</taxon>
        <taxon>Salmoniformes</taxon>
        <taxon>Salmonidae</taxon>
        <taxon>Salmoninae</taxon>
        <taxon>Oncorhynchus</taxon>
    </lineage>
</organism>
<dbReference type="Pfam" id="PF02174">
    <property type="entry name" value="IRS"/>
    <property type="match status" value="1"/>
</dbReference>
<dbReference type="GO" id="GO:0005737">
    <property type="term" value="C:cytoplasm"/>
    <property type="evidence" value="ECO:0007669"/>
    <property type="project" value="UniProtKB-SubCell"/>
</dbReference>
<feature type="region of interest" description="Actin-binding" evidence="14">
    <location>
        <begin position="651"/>
        <end position="673"/>
    </location>
</feature>
<dbReference type="STRING" id="8022.A0A060WPB1"/>
<dbReference type="Gene3D" id="2.30.29.30">
    <property type="entry name" value="Pleckstrin-homology domain (PH domain)/Phosphotyrosine-binding domain (PTB)"/>
    <property type="match status" value="2"/>
</dbReference>
<keyword evidence="6 14" id="KW-0547">Nucleotide-binding</keyword>
<dbReference type="GO" id="GO:0003779">
    <property type="term" value="F:actin binding"/>
    <property type="evidence" value="ECO:0007669"/>
    <property type="project" value="UniProtKB-KW"/>
</dbReference>
<dbReference type="InterPro" id="IPR000857">
    <property type="entry name" value="MyTH4_dom"/>
</dbReference>
<evidence type="ECO:0000259" key="19">
    <source>
        <dbReference type="PROSITE" id="PS51016"/>
    </source>
</evidence>
<dbReference type="CDD" id="cd13199">
    <property type="entry name" value="FERM_C2_MyoVII"/>
    <property type="match status" value="1"/>
</dbReference>
<dbReference type="GO" id="GO:0016459">
    <property type="term" value="C:myosin complex"/>
    <property type="evidence" value="ECO:0007669"/>
    <property type="project" value="UniProtKB-KW"/>
</dbReference>
<dbReference type="Gene3D" id="1.20.58.530">
    <property type="match status" value="1"/>
</dbReference>
<dbReference type="SUPFAM" id="SSF50729">
    <property type="entry name" value="PH domain-like"/>
    <property type="match status" value="1"/>
</dbReference>
<dbReference type="InterPro" id="IPR036028">
    <property type="entry name" value="SH3-like_dom_sf"/>
</dbReference>
<dbReference type="InterPro" id="IPR035963">
    <property type="entry name" value="FERM_2"/>
</dbReference>
<feature type="domain" description="MyTH4" evidence="19">
    <location>
        <begin position="1051"/>
        <end position="1271"/>
    </location>
</feature>
<dbReference type="PROSITE" id="PS51456">
    <property type="entry name" value="MYOSIN_MOTOR"/>
    <property type="match status" value="1"/>
</dbReference>
<keyword evidence="8" id="KW-0112">Calmodulin-binding</keyword>
<dbReference type="InterPro" id="IPR000299">
    <property type="entry name" value="FERM_domain"/>
</dbReference>
<dbReference type="Gene3D" id="1.25.40.530">
    <property type="entry name" value="MyTH4 domain"/>
    <property type="match status" value="2"/>
</dbReference>
<name>A0A060WPB1_ONCMY</name>
<sequence length="2217" mass="252754">MELGRQCKQICARKYLSSCSQGEWVWVDSGTGVPIGARVKVTDTGHQLLVDDEGKEHKLSQKEDSIRVMHPTSVEGVDDMIRLGDLNEAGLLRNLLVRHRQGIIYTYTGSVLVAVNPYQELPLYTADQVRRYHGRRLGELPPHVFAIADTCYFNMRRHNRDQCCIISGESGAGKTESTKLVLQFLAAVSGQHSWIEQQILEANPILEAFGNAKTIRNDNSSRFGKYVEIFFNKDGVIEGARLEQYLLEKSRVCHQAMEERNYHIFYCMLTGMTTEQKKNLCLGDASEFNYLKRGDCIVCDGRDDAKDYTRIRTALKILTFTETHCWEILKLLAALLHLGNVSFEASILDNMESSDVSSSDHFTIAAKLLEVQPASLGVSLTYRSFMTNRERVSKPLSSEQAADCRDAFVKAIYGKLFIWIVGRINSVIHKTPTNGPKYVRNSIGLLDIFGFENFASNSFEQLCINFANEQLQQFFVRHVFKLEQEEYTKEDIVWKNITFNDNTQTLDLLVGKPLNVLALIDEESHFPKGTDVTMLNKMNQVHAKCNIYIPSKNTHDMEFGIRHFAGVVYYDSRGFLEKNRDTLSSDIIKLIDTTTNKLLRQIFETQLSANVVKNPASNNRVVMTPKSSLRAAQTDGRKQVSTLSGQFRQSLDSLMKALSICQPHFIRCFKPNDNKKSMCFDRDLCIRQLRYSGMIDTIRIRKLGYPIRHTFKQFLQRYRVLLKTTVCDPKTESASACCIAICKAVITGPNDWKIGTTKIFLKDAHDSLLEWERERELNRKALIIQRVILGHRDRKSFVKKRRAAVVVQKHWRGYKDKNQYRKLQRGFQRLQSTIRGRLSRLHYLKELAAAVTLQSQVRGYLARKSYKSKREAVTVLQAHTRGMLARKTTNKMRTDAFLSAREREAREQTAAELQRRLEEVLSQSQQAAAEPEPVSEQEMVETMFEFLPHKVSVGGREGPAPEGFEDLERTRTIPEVTEESREESREESPVETPAPVVVQVPVPVLARTEPTPAPAPVPVELPVVEYDDEDEEFSFIKFSALHFQGSATHSHITQRLRQPLLHHEDEGDTLACLTVWWIILRFMGDIAEPKQINQEPSTTIQKNLGQRQNRRLSNLVGLDQKILRKNRKKEGMGNRKASTIVDEPETMTEEEKDILIGEGRTLDRPISDLEKLHIIVGYALSRRDIRDEIYCQIIKQLVNNKNQKSSLRGWVLLSICLGIFPPTELLIQYLESFLRRGPSSYCPYCAERLRRIVANGERGELPCWIELQAVKTKKPTQVSVALMDGLSVSLPVDSACTSAEVCQALAKKVNIKDTYGFSLYIGFYEKVWSLGSGGKHVMDAISQCEQEVRRKGEEEQHASWRLYFRKELFTPWHDSSIDAVSTDLIYRQVIRGLKSGEYHSEKEDDFVQLAAMYYYVTFGSTNSVESAKKVVGECITTELIETKSQGKWIQLVTAAHTQGPYINSRRSTDSVKGDVVDYARQKWPIFFSKFYEVTQMSGPPLSKSNFIVAINWNGISFQDEKEKKLLELPYPEVTGVNKSSDDGRIDNSQSVSLATLRGQFILQSVEAGEMADLIQWYLEGLRERSVYAVALQDINRQDDPTFLSYKRGDMLVILKDGEYSPDRGWIKGTNERTGNTGAVSTDTVLVLPTLDKPSDTTLSLLNLSPDQRTVAQNAPAREEAVSPVSLKEFAYDYFRQPGKEGGRGAQARGREKLWAASKEPIKQPLLKSLVGNTDLSHLACISFTDILYSNTLFFSKRLLLSLAFPSPILKYMGDYPIKQVRQPIELTDQIFGAATQHVPLQDEVYCQIMRQMTSNNSRMSVDYGWQLLWLCTGLFPPSQILLKYTQRFLESRPREPLAADCLQRLQMLVSMEPRKLPPHQVEVDAIQQDSNQIFHKVHFPNDRAELFEVTSTSRIRDLVRNIAYKLILASADGYSLFMKTPNKVVSLHDQNYFFDSLRETTDQPKKTKRAREAKKGGKTEGGPATMPYLVIFMRKLWFNVTPGRDLTADLTFHFPQELPKYLRGYHKCTKEEMTSLAGLLFRVKVDTDRSQFVMIPRMLKELVPADEMKTMSPEDWKKHIIASYNKQAGITLDEAKVAFLKGICHWPTFGCAFFEVKQTSEPSYPSIIQIAISKQGVNFINPKTKEFLVMHPFNRITNWSSGSTYFHITIGNLVKGNTLLCETSLGYKMDDLLSSYVNMYEMQRQAVRPRNNSMFPT</sequence>
<dbReference type="SUPFAM" id="SSF47031">
    <property type="entry name" value="Second domain of FERM"/>
    <property type="match status" value="2"/>
</dbReference>
<dbReference type="InterPro" id="IPR001609">
    <property type="entry name" value="Myosin_head_motor_dom-like"/>
</dbReference>
<feature type="binding site" evidence="14">
    <location>
        <begin position="168"/>
        <end position="175"/>
    </location>
    <ligand>
        <name>ATP</name>
        <dbReference type="ChEBI" id="CHEBI:30616"/>
    </ligand>
</feature>
<dbReference type="InterPro" id="IPR029071">
    <property type="entry name" value="Ubiquitin-like_domsf"/>
</dbReference>
<dbReference type="Gene3D" id="3.10.20.90">
    <property type="entry name" value="Phosphatidylinositol 3-kinase Catalytic Subunit, Chain A, domain 1"/>
    <property type="match status" value="2"/>
</dbReference>
<dbReference type="InterPro" id="IPR002404">
    <property type="entry name" value="IRS_PTB"/>
</dbReference>
<dbReference type="Gene3D" id="6.20.240.20">
    <property type="match status" value="1"/>
</dbReference>
<dbReference type="Pfam" id="PF00063">
    <property type="entry name" value="Myosin_head"/>
    <property type="match status" value="1"/>
</dbReference>
<comment type="subcellular location">
    <subcellularLocation>
        <location evidence="1">Cytoplasm</location>
    </subcellularLocation>
</comment>
<evidence type="ECO:0000256" key="11">
    <source>
        <dbReference type="ARBA" id="ARBA00023175"/>
    </source>
</evidence>
<evidence type="ECO:0000256" key="14">
    <source>
        <dbReference type="PROSITE-ProRule" id="PRU00782"/>
    </source>
</evidence>
<dbReference type="GO" id="GO:0120025">
    <property type="term" value="C:plasma membrane bounded cell projection"/>
    <property type="evidence" value="ECO:0007669"/>
    <property type="project" value="UniProtKB-ARBA"/>
</dbReference>
<dbReference type="PaxDb" id="8022-A0A060WPB1"/>
<feature type="compositionally biased region" description="Basic and acidic residues" evidence="16">
    <location>
        <begin position="973"/>
        <end position="988"/>
    </location>
</feature>
<dbReference type="SUPFAM" id="SSF50044">
    <property type="entry name" value="SH3-domain"/>
    <property type="match status" value="1"/>
</dbReference>
<dbReference type="FunFam" id="1.10.10.820:FF:000001">
    <property type="entry name" value="Myosin heavy chain"/>
    <property type="match status" value="1"/>
</dbReference>
<evidence type="ECO:0000259" key="17">
    <source>
        <dbReference type="PROSITE" id="PS50002"/>
    </source>
</evidence>
<dbReference type="SUPFAM" id="SSF52540">
    <property type="entry name" value="P-loop containing nucleoside triphosphate hydrolases"/>
    <property type="match status" value="2"/>
</dbReference>
<dbReference type="PANTHER" id="PTHR22692">
    <property type="entry name" value="MYOSIN VII, XV"/>
    <property type="match status" value="1"/>
</dbReference>
<dbReference type="PROSITE" id="PS50096">
    <property type="entry name" value="IQ"/>
    <property type="match status" value="4"/>
</dbReference>
<dbReference type="PROSITE" id="PS50002">
    <property type="entry name" value="SH3"/>
    <property type="match status" value="1"/>
</dbReference>
<evidence type="ECO:0000256" key="15">
    <source>
        <dbReference type="SAM" id="Coils"/>
    </source>
</evidence>
<keyword evidence="12 14" id="KW-0009">Actin-binding</keyword>
<reference evidence="21" key="2">
    <citation type="submission" date="2014-03" db="EMBL/GenBank/DDBJ databases">
        <authorList>
            <person name="Genoscope - CEA"/>
        </authorList>
    </citation>
    <scope>NUCLEOTIDE SEQUENCE</scope>
</reference>
<evidence type="ECO:0000259" key="18">
    <source>
        <dbReference type="PROSITE" id="PS50057"/>
    </source>
</evidence>
<dbReference type="CDD" id="cd13198">
    <property type="entry name" value="FERM_C1_MyoVII"/>
    <property type="match status" value="1"/>
</dbReference>
<dbReference type="GO" id="GO:0005516">
    <property type="term" value="F:calmodulin binding"/>
    <property type="evidence" value="ECO:0007669"/>
    <property type="project" value="UniProtKB-KW"/>
</dbReference>
<evidence type="ECO:0008006" key="23">
    <source>
        <dbReference type="Google" id="ProtNLM"/>
    </source>
</evidence>
<dbReference type="FunFam" id="1.20.5.190:FF:000001">
    <property type="entry name" value="unconventional myosin-Va"/>
    <property type="match status" value="1"/>
</dbReference>
<dbReference type="Pfam" id="PF00784">
    <property type="entry name" value="MyTH4"/>
    <property type="match status" value="2"/>
</dbReference>
<dbReference type="InterPro" id="IPR019748">
    <property type="entry name" value="FERM_central"/>
</dbReference>
<dbReference type="PROSITE" id="PS50057">
    <property type="entry name" value="FERM_3"/>
    <property type="match status" value="2"/>
</dbReference>
<dbReference type="InterPro" id="IPR001452">
    <property type="entry name" value="SH3_domain"/>
</dbReference>
<dbReference type="Pfam" id="PF24123">
    <property type="entry name" value="Myosin_VII_N"/>
    <property type="match status" value="1"/>
</dbReference>
<dbReference type="Gene3D" id="3.40.850.10">
    <property type="entry name" value="Kinesin motor domain"/>
    <property type="match status" value="1"/>
</dbReference>
<dbReference type="PRINTS" id="PR00193">
    <property type="entry name" value="MYOSINHEAVY"/>
</dbReference>
<proteinExistence type="inferred from homology"/>
<dbReference type="Gene3D" id="1.20.120.720">
    <property type="entry name" value="Myosin VI head, motor domain, U50 subdomain"/>
    <property type="match status" value="1"/>
</dbReference>
<evidence type="ECO:0000256" key="10">
    <source>
        <dbReference type="ARBA" id="ARBA00023123"/>
    </source>
</evidence>
<evidence type="ECO:0000256" key="13">
    <source>
        <dbReference type="PROSITE-ProRule" id="PRU00192"/>
    </source>
</evidence>
<accession>A0A060WPB1</accession>
<dbReference type="InterPro" id="IPR019749">
    <property type="entry name" value="Band_41_domain"/>
</dbReference>
<evidence type="ECO:0000313" key="21">
    <source>
        <dbReference type="EMBL" id="CDQ68867.1"/>
    </source>
</evidence>
<dbReference type="SUPFAM" id="SSF54236">
    <property type="entry name" value="Ubiquitin-like"/>
    <property type="match status" value="2"/>
</dbReference>
<feature type="domain" description="MyTH4" evidence="19">
    <location>
        <begin position="1716"/>
        <end position="1887"/>
    </location>
</feature>
<evidence type="ECO:0000313" key="22">
    <source>
        <dbReference type="Proteomes" id="UP000193380"/>
    </source>
</evidence>
<feature type="region of interest" description="Disordered" evidence="16">
    <location>
        <begin position="973"/>
        <end position="992"/>
    </location>
</feature>
<feature type="domain" description="SH3" evidence="17">
    <location>
        <begin position="1583"/>
        <end position="1649"/>
    </location>
</feature>
<dbReference type="GO" id="GO:0005524">
    <property type="term" value="F:ATP binding"/>
    <property type="evidence" value="ECO:0007669"/>
    <property type="project" value="UniProtKB-UniRule"/>
</dbReference>
<dbReference type="Gene3D" id="1.20.80.10">
    <property type="match status" value="2"/>
</dbReference>
<dbReference type="InterPro" id="IPR036961">
    <property type="entry name" value="Kinesin_motor_dom_sf"/>
</dbReference>
<evidence type="ECO:0000256" key="16">
    <source>
        <dbReference type="SAM" id="MobiDB-lite"/>
    </source>
</evidence>
<feature type="coiled-coil region" evidence="15">
    <location>
        <begin position="903"/>
        <end position="930"/>
    </location>
</feature>
<dbReference type="InterPro" id="IPR057130">
    <property type="entry name" value="Myosin_VII_N"/>
</dbReference>
<reference evidence="21" key="1">
    <citation type="journal article" date="2014" name="Nat. Commun.">
        <title>The rainbow trout genome provides novel insights into evolution after whole-genome duplication in vertebrates.</title>
        <authorList>
            <person name="Berthelot C."/>
            <person name="Brunet F."/>
            <person name="Chalopin D."/>
            <person name="Juanchich A."/>
            <person name="Bernard M."/>
            <person name="Noel B."/>
            <person name="Bento P."/>
            <person name="Da Silva C."/>
            <person name="Labadie K."/>
            <person name="Alberti A."/>
            <person name="Aury J.M."/>
            <person name="Louis A."/>
            <person name="Dehais P."/>
            <person name="Bardou P."/>
            <person name="Montfort J."/>
            <person name="Klopp C."/>
            <person name="Cabau C."/>
            <person name="Gaspin C."/>
            <person name="Thorgaard G.H."/>
            <person name="Boussaha M."/>
            <person name="Quillet E."/>
            <person name="Guyomard R."/>
            <person name="Galiana D."/>
            <person name="Bobe J."/>
            <person name="Volff J.N."/>
            <person name="Genet C."/>
            <person name="Wincker P."/>
            <person name="Jaillon O."/>
            <person name="Roest Crollius H."/>
            <person name="Guiguen Y."/>
        </authorList>
    </citation>
    <scope>NUCLEOTIDE SEQUENCE [LARGE SCALE GENOMIC DNA]</scope>
</reference>
<dbReference type="InterPro" id="IPR038185">
    <property type="entry name" value="MyTH4_dom_sf"/>
</dbReference>
<keyword evidence="11 14" id="KW-0505">Motor protein</keyword>
<dbReference type="SMART" id="SM00295">
    <property type="entry name" value="B41"/>
    <property type="match status" value="2"/>
</dbReference>
<dbReference type="CDD" id="cd17092">
    <property type="entry name" value="FERM1_F1_Myosin-VII"/>
    <property type="match status" value="1"/>
</dbReference>
<dbReference type="SMART" id="SM00242">
    <property type="entry name" value="MYSc"/>
    <property type="match status" value="1"/>
</dbReference>
<dbReference type="InterPro" id="IPR000048">
    <property type="entry name" value="IQ_motif_EF-hand-BS"/>
</dbReference>
<keyword evidence="10 14" id="KW-0518">Myosin</keyword>
<feature type="domain" description="FERM" evidence="18">
    <location>
        <begin position="1276"/>
        <end position="1585"/>
    </location>
</feature>
<dbReference type="CDD" id="cd14473">
    <property type="entry name" value="FERM_B-lobe"/>
    <property type="match status" value="2"/>
</dbReference>
<dbReference type="InterPro" id="IPR041794">
    <property type="entry name" value="MyoVII_FERM_C2"/>
</dbReference>
<dbReference type="InterPro" id="IPR051567">
    <property type="entry name" value="Unconventional_Myosin_ATPase"/>
</dbReference>
<dbReference type="Gene3D" id="1.20.5.190">
    <property type="match status" value="2"/>
</dbReference>
<evidence type="ECO:0000259" key="20">
    <source>
        <dbReference type="PROSITE" id="PS51456"/>
    </source>
</evidence>
<dbReference type="Gene3D" id="2.30.30.40">
    <property type="entry name" value="SH3 Domains"/>
    <property type="match status" value="1"/>
</dbReference>
<evidence type="ECO:0000256" key="4">
    <source>
        <dbReference type="ARBA" id="ARBA00022490"/>
    </source>
</evidence>
<dbReference type="CDD" id="cd01381">
    <property type="entry name" value="MYSc_Myo7"/>
    <property type="match status" value="1"/>
</dbReference>
<keyword evidence="7 14" id="KW-0067">ATP-binding</keyword>
<evidence type="ECO:0000256" key="3">
    <source>
        <dbReference type="ARBA" id="ARBA00022443"/>
    </source>
</evidence>
<gene>
    <name evidence="21" type="ORF">GSONMT00058362001</name>
</gene>
<dbReference type="InterPro" id="IPR036106">
    <property type="entry name" value="MYSc_Myo7"/>
</dbReference>
<dbReference type="PANTHER" id="PTHR22692:SF24">
    <property type="entry name" value="MYOSIN VIIB"/>
    <property type="match status" value="1"/>
</dbReference>
<dbReference type="CDD" id="cd17093">
    <property type="entry name" value="FERM2_F1_Myosin-VII"/>
    <property type="match status" value="1"/>
</dbReference>
<keyword evidence="3 13" id="KW-0728">SH3 domain</keyword>
<evidence type="ECO:0000256" key="12">
    <source>
        <dbReference type="ARBA" id="ARBA00023203"/>
    </source>
</evidence>
<comment type="similarity">
    <text evidence="2 14">Belongs to the TRAFAC class myosin-kinesin ATPase superfamily. Myosin family.</text>
</comment>
<evidence type="ECO:0000256" key="9">
    <source>
        <dbReference type="ARBA" id="ARBA00023054"/>
    </source>
</evidence>
<keyword evidence="9 15" id="KW-0175">Coiled coil</keyword>
<evidence type="ECO:0000256" key="7">
    <source>
        <dbReference type="ARBA" id="ARBA00022840"/>
    </source>
</evidence>